<dbReference type="Pfam" id="PF00850">
    <property type="entry name" value="Hist_deacetyl"/>
    <property type="match status" value="1"/>
</dbReference>
<dbReference type="PANTHER" id="PTHR10625:SF10">
    <property type="entry name" value="HISTONE DEACETYLASE HDAC1"/>
    <property type="match status" value="1"/>
</dbReference>
<evidence type="ECO:0000313" key="4">
    <source>
        <dbReference type="Proteomes" id="UP000539538"/>
    </source>
</evidence>
<keyword evidence="4" id="KW-1185">Reference proteome</keyword>
<gene>
    <name evidence="3" type="ORF">GGQ99_003744</name>
</gene>
<dbReference type="SUPFAM" id="SSF52768">
    <property type="entry name" value="Arginase/deacetylase"/>
    <property type="match status" value="1"/>
</dbReference>
<reference evidence="3 4" key="1">
    <citation type="submission" date="2020-08" db="EMBL/GenBank/DDBJ databases">
        <title>Genomic Encyclopedia of Type Strains, Phase IV (KMG-IV): sequencing the most valuable type-strain genomes for metagenomic binning, comparative biology and taxonomic classification.</title>
        <authorList>
            <person name="Goeker M."/>
        </authorList>
    </citation>
    <scope>NUCLEOTIDE SEQUENCE [LARGE SCALE GENOMIC DNA]</scope>
    <source>
        <strain evidence="3 4">DSM 7050</strain>
    </source>
</reference>
<dbReference type="InterPro" id="IPR023696">
    <property type="entry name" value="Ureohydrolase_dom_sf"/>
</dbReference>
<dbReference type="InterPro" id="IPR023801">
    <property type="entry name" value="His_deacetylse_dom"/>
</dbReference>
<evidence type="ECO:0000259" key="2">
    <source>
        <dbReference type="Pfam" id="PF00850"/>
    </source>
</evidence>
<comment type="similarity">
    <text evidence="1">Belongs to the histone deacetylase family.</text>
</comment>
<proteinExistence type="inferred from homology"/>
<comment type="caution">
    <text evidence="3">The sequence shown here is derived from an EMBL/GenBank/DDBJ whole genome shotgun (WGS) entry which is preliminary data.</text>
</comment>
<dbReference type="RefSeq" id="WP_108608960.1">
    <property type="nucleotide sequence ID" value="NZ_BAAAVZ010000003.1"/>
</dbReference>
<accession>A0ABR6L577</accession>
<protein>
    <submittedName>
        <fullName evidence="3">Acetoin utilization deacetylase AcuC-like enzyme</fullName>
    </submittedName>
</protein>
<dbReference type="EMBL" id="JACHOT010000005">
    <property type="protein sequence ID" value="MBB4651971.1"/>
    <property type="molecule type" value="Genomic_DNA"/>
</dbReference>
<evidence type="ECO:0000256" key="1">
    <source>
        <dbReference type="ARBA" id="ARBA00005947"/>
    </source>
</evidence>
<dbReference type="Gene3D" id="3.40.800.20">
    <property type="entry name" value="Histone deacetylase domain"/>
    <property type="match status" value="1"/>
</dbReference>
<dbReference type="InterPro" id="IPR000286">
    <property type="entry name" value="HDACs"/>
</dbReference>
<feature type="domain" description="Histone deacetylase" evidence="2">
    <location>
        <begin position="20"/>
        <end position="304"/>
    </location>
</feature>
<sequence>MTTRLYSHPIYLEHLTPAGHPERPDRLRAIERALEDETFETLDRAEAPEGDEQTILYAHPESFVDSVRRQVPEEGLARIDGDTVLSPKSWQAALTAIGAANAAVDDVFSKKIDNVFVASRPPGHHAEKTTAMGFCLFNNAAIAARHAQKKHGAERVAIVDWDVHHGNGTQDIFWDDPSVLYCSTHQMPLFPGTGAKSETGTGNIVNAPLSPDTGSDHFREAFRSRVLPALDSFAPDLIIISAGFDAHHRDPLAEINLTEADFDWATGQLMDRAARHSSDRLVSLLEGGYDLHGLAFSVAAHVNRLMKG</sequence>
<dbReference type="InterPro" id="IPR037138">
    <property type="entry name" value="His_deacetylse_dom_sf"/>
</dbReference>
<organism evidence="3 4">
    <name type="scientific">Aminobacter niigataensis</name>
    <dbReference type="NCBI Taxonomy" id="83265"/>
    <lineage>
        <taxon>Bacteria</taxon>
        <taxon>Pseudomonadati</taxon>
        <taxon>Pseudomonadota</taxon>
        <taxon>Alphaproteobacteria</taxon>
        <taxon>Hyphomicrobiales</taxon>
        <taxon>Phyllobacteriaceae</taxon>
        <taxon>Aminobacter</taxon>
    </lineage>
</organism>
<dbReference type="PANTHER" id="PTHR10625">
    <property type="entry name" value="HISTONE DEACETYLASE HDAC1-RELATED"/>
    <property type="match status" value="1"/>
</dbReference>
<dbReference type="CDD" id="cd11599">
    <property type="entry name" value="HDAC_classII_2"/>
    <property type="match status" value="1"/>
</dbReference>
<name>A0ABR6L577_9HYPH</name>
<dbReference type="PRINTS" id="PR01270">
    <property type="entry name" value="HDASUPER"/>
</dbReference>
<dbReference type="Proteomes" id="UP000539538">
    <property type="component" value="Unassembled WGS sequence"/>
</dbReference>
<evidence type="ECO:0000313" key="3">
    <source>
        <dbReference type="EMBL" id="MBB4651971.1"/>
    </source>
</evidence>